<name>A0A813GT46_POLGL</name>
<keyword evidence="3" id="KW-1185">Reference proteome</keyword>
<organism evidence="2 3">
    <name type="scientific">Polarella glacialis</name>
    <name type="common">Dinoflagellate</name>
    <dbReference type="NCBI Taxonomy" id="89957"/>
    <lineage>
        <taxon>Eukaryota</taxon>
        <taxon>Sar</taxon>
        <taxon>Alveolata</taxon>
        <taxon>Dinophyceae</taxon>
        <taxon>Suessiales</taxon>
        <taxon>Suessiaceae</taxon>
        <taxon>Polarella</taxon>
    </lineage>
</organism>
<dbReference type="Proteomes" id="UP000654075">
    <property type="component" value="Unassembled WGS sequence"/>
</dbReference>
<sequence>MEEAHEDVTDVFPAEYVFGLWEELNSAWIEQLRQKLRTLQIILGTDEPRKEDLKFVAFAPGPGGVITLTFPKVYGDPAGYYQQVCVPRQSRALKRLMYGQLHKKPPKAGTTEEPEDERAGEDKGGSKSGDKPKAAYPAGNELSGKEASASVQNASTCKATGKPICWDAACHIGCKRSAAECPHPHDAITSTKTLH</sequence>
<gene>
    <name evidence="2" type="ORF">PGLA1383_LOCUS45001</name>
</gene>
<dbReference type="AlphaFoldDB" id="A0A813GT46"/>
<reference evidence="2" key="1">
    <citation type="submission" date="2021-02" db="EMBL/GenBank/DDBJ databases">
        <authorList>
            <person name="Dougan E. K."/>
            <person name="Rhodes N."/>
            <person name="Thang M."/>
            <person name="Chan C."/>
        </authorList>
    </citation>
    <scope>NUCLEOTIDE SEQUENCE</scope>
</reference>
<protein>
    <submittedName>
        <fullName evidence="2">Uncharacterized protein</fullName>
    </submittedName>
</protein>
<proteinExistence type="predicted"/>
<accession>A0A813GT46</accession>
<evidence type="ECO:0000313" key="3">
    <source>
        <dbReference type="Proteomes" id="UP000654075"/>
    </source>
</evidence>
<evidence type="ECO:0000256" key="1">
    <source>
        <dbReference type="SAM" id="MobiDB-lite"/>
    </source>
</evidence>
<feature type="region of interest" description="Disordered" evidence="1">
    <location>
        <begin position="98"/>
        <end position="153"/>
    </location>
</feature>
<dbReference type="EMBL" id="CAJNNV010029373">
    <property type="protein sequence ID" value="CAE8628339.1"/>
    <property type="molecule type" value="Genomic_DNA"/>
</dbReference>
<feature type="compositionally biased region" description="Basic and acidic residues" evidence="1">
    <location>
        <begin position="120"/>
        <end position="133"/>
    </location>
</feature>
<evidence type="ECO:0000313" key="2">
    <source>
        <dbReference type="EMBL" id="CAE8628339.1"/>
    </source>
</evidence>
<comment type="caution">
    <text evidence="2">The sequence shown here is derived from an EMBL/GenBank/DDBJ whole genome shotgun (WGS) entry which is preliminary data.</text>
</comment>
<dbReference type="OrthoDB" id="485400at2759"/>